<protein>
    <submittedName>
        <fullName evidence="5">Tail length tape-measure protein</fullName>
    </submittedName>
</protein>
<proteinExistence type="predicted"/>
<dbReference type="InterPro" id="IPR006431">
    <property type="entry name" value="Phage_tape_meas_C"/>
</dbReference>
<evidence type="ECO:0000259" key="3">
    <source>
        <dbReference type="Pfam" id="PF06791"/>
    </source>
</evidence>
<dbReference type="Pfam" id="PF09718">
    <property type="entry name" value="Tape_meas_lam_C"/>
    <property type="match status" value="1"/>
</dbReference>
<dbReference type="Proteomes" id="UP000222764">
    <property type="component" value="Segment"/>
</dbReference>
<dbReference type="EMBL" id="KU708004">
    <property type="protein sequence ID" value="AMW64536.1"/>
    <property type="molecule type" value="Genomic_DNA"/>
</dbReference>
<dbReference type="InterPro" id="IPR009628">
    <property type="entry name" value="Phage_tape_measure_N"/>
</dbReference>
<feature type="compositionally biased region" description="Basic and acidic residues" evidence="2">
    <location>
        <begin position="867"/>
        <end position="885"/>
    </location>
</feature>
<name>A0A1B0VMG8_9CAUD</name>
<dbReference type="NCBIfam" id="TIGR01541">
    <property type="entry name" value="tape_meas_lam_C"/>
    <property type="match status" value="1"/>
</dbReference>
<reference evidence="5 6" key="1">
    <citation type="journal article" date="2016" name="PLoS ONE">
        <title>Two Inducible Prophages of an Antarctic Pseudomonas sp. ANT_H14 Use the Same Capsid for Packaging Their Genomes - Characterization of a Novel Phage Helper-Satellite System.</title>
        <authorList>
            <person name="Dziewit L."/>
            <person name="Radlinska M."/>
        </authorList>
    </citation>
    <scope>NUCLEOTIDE SEQUENCE [LARGE SCALE GENOMIC DNA]</scope>
</reference>
<evidence type="ECO:0000256" key="2">
    <source>
        <dbReference type="SAM" id="MobiDB-lite"/>
    </source>
</evidence>
<evidence type="ECO:0000259" key="4">
    <source>
        <dbReference type="Pfam" id="PF09718"/>
    </source>
</evidence>
<feature type="domain" description="Bacteriophage tail tape measure N-terminal" evidence="3">
    <location>
        <begin position="335"/>
        <end position="482"/>
    </location>
</feature>
<feature type="domain" description="Bacteriophage tail tape measure N-terminal" evidence="3">
    <location>
        <begin position="209"/>
        <end position="326"/>
    </location>
</feature>
<dbReference type="Pfam" id="PF06791">
    <property type="entry name" value="TMP_2"/>
    <property type="match status" value="2"/>
</dbReference>
<keyword evidence="6" id="KW-1185">Reference proteome</keyword>
<evidence type="ECO:0000313" key="6">
    <source>
        <dbReference type="Proteomes" id="UP000222764"/>
    </source>
</evidence>
<sequence>MSTIAELGIAVNSGEAVKATSDLENLAQAGAKAEKAADGVSAGFDKAATATADLSASERKLSETLDEAKARLLATAKASLESSEYYQRLTTSVNTNASAMESSGSSVSSLAALQRRLQAESDALVGSTDRQAEATRGAAAATGVQAEGLQALLAKINPTVAAYEKLDQQQELLKQHLKAGNIDSDQFKSYSRDIETTRNSLKGFDDGLGKTGASAKQTREALRQLPSQFTDIFTSLAAGQNPLLVLIQQGGQIKDSFGGIGPTMDALKDKFRSLFSGGAGAAVLGESLAGIASGAKDTAESAGEASESLSDLAESSNTAAEAAENAQKAYGALPPSVTGASISIMGMVAAVAAAAAVVGVLIYGYNKGSQEADEFNKALILTGNYAGTSASQLANLAQQVAATNGTTGEAAASLAKLAGSGVIAGESFGTIAEAAAAMEDATGKSVDATIAEFVKIAKDPVAAAKELNNQYHFLTASVYEQIVALKDQGNEIGATKLLTDTYAETVKNRSAEITQNLGYIERAWRGVKDGAAGALDATLSIGRQITLAQQAQNLERKLANPSSYSSLPIMGEDNPDMMEVGNTREEDEKRLELLKTYMEIEKRQGAYLSDIRKSEEAAADGMDLIRRESLSAQSQVEKLQKKLVDLDKARQKNIDNNSYSPELQKQYESATTGVNKQIADAKKKAGGSAGAVDLTAFNDAQNALKGIQGEYANTFKQLDAAQKAGLISQADYATQRAVLIRAEKDEVTSAYEAEISALEAAKSKKSTTGEQQIQLDQKIADARTNMVKAQKDADSQLEVLAIAEKGRVDKQTLNINRYIEALGEQQKALALAGQRAVVGVGQGDRQNALYGELNGQQDNYAKQVRELESQQSDPSRKMDPEEFNRKSQALADANKKATDQIRQNYADVEAAQGDWTKGATSAWANYLDSAQNVAGQTKALFGNAFSSMEDAVVNFAMTGKLSFADFTKSILADMARIATRQAASGILSSLVGLGVSAAGAYFGSAPTSAGSTSAGYSPEALAGWSGVTQAKGGAWSGGVQMFADGGAFTNSVVSKPTAFGIANGKTGVMGEAGDEAIMPLTRTANGKLGVMSVGGAGGGTSVSLSMPIMVMTDEESGKPDGAELDTELFQRNMQERMRTVAKEEIAKSWRQGGVSSRNVKG</sequence>
<gene>
    <name evidence="5" type="ORF">AH14a_p76</name>
</gene>
<feature type="region of interest" description="Disordered" evidence="2">
    <location>
        <begin position="867"/>
        <end position="896"/>
    </location>
</feature>
<keyword evidence="1" id="KW-0175">Coiled coil</keyword>
<evidence type="ECO:0000256" key="1">
    <source>
        <dbReference type="SAM" id="Coils"/>
    </source>
</evidence>
<evidence type="ECO:0000313" key="5">
    <source>
        <dbReference type="EMBL" id="AMW64536.1"/>
    </source>
</evidence>
<feature type="coiled-coil region" evidence="1">
    <location>
        <begin position="622"/>
        <end position="656"/>
    </location>
</feature>
<accession>A0A1B0VMG8</accession>
<organism evidence="5 6">
    <name type="scientific">Pseudomonas phage phiAH14a</name>
    <dbReference type="NCBI Taxonomy" id="1805958"/>
    <lineage>
        <taxon>Viruses</taxon>
        <taxon>Duplodnaviria</taxon>
        <taxon>Heunggongvirae</taxon>
        <taxon>Uroviricota</taxon>
        <taxon>Caudoviricetes</taxon>
        <taxon>Miecznikowavirus</taxon>
        <taxon>Miecznikowavirus AH14a</taxon>
    </lineage>
</organism>
<feature type="domain" description="Bacteriophage tail tape measure C-terminal" evidence="4">
    <location>
        <begin position="913"/>
        <end position="987"/>
    </location>
</feature>